<dbReference type="EMBL" id="CABFNB010000041">
    <property type="protein sequence ID" value="VTZ60196.1"/>
    <property type="molecule type" value="Genomic_DNA"/>
</dbReference>
<gene>
    <name evidence="1" type="ORF">EMEDMD4_1350023</name>
</gene>
<dbReference type="Proteomes" id="UP000507954">
    <property type="component" value="Unassembled WGS sequence"/>
</dbReference>
<accession>A0A508WS24</accession>
<dbReference type="AlphaFoldDB" id="A0A508WS24"/>
<proteinExistence type="predicted"/>
<reference evidence="1 2" key="1">
    <citation type="submission" date="2019-06" db="EMBL/GenBank/DDBJ databases">
        <authorList>
            <person name="Le Quere A."/>
            <person name="Colella S."/>
        </authorList>
    </citation>
    <scope>NUCLEOTIDE SEQUENCE [LARGE SCALE GENOMIC DNA]</scope>
    <source>
        <strain evidence="1">EmedicaeMD41</strain>
    </source>
</reference>
<sequence length="69" mass="7590">MGAGAGLMANVSLLHVSERRFALSFAAHVTAFSATSSKLLVDIMTSSHYLTVTDLFLAELWLPRDWHRA</sequence>
<evidence type="ECO:0000313" key="2">
    <source>
        <dbReference type="Proteomes" id="UP000507954"/>
    </source>
</evidence>
<evidence type="ECO:0000313" key="1">
    <source>
        <dbReference type="EMBL" id="VTZ60196.1"/>
    </source>
</evidence>
<name>A0A508WS24_9HYPH</name>
<organism evidence="1 2">
    <name type="scientific">Sinorhizobium medicae</name>
    <dbReference type="NCBI Taxonomy" id="110321"/>
    <lineage>
        <taxon>Bacteria</taxon>
        <taxon>Pseudomonadati</taxon>
        <taxon>Pseudomonadota</taxon>
        <taxon>Alphaproteobacteria</taxon>
        <taxon>Hyphomicrobiales</taxon>
        <taxon>Rhizobiaceae</taxon>
        <taxon>Sinorhizobium/Ensifer group</taxon>
        <taxon>Sinorhizobium</taxon>
    </lineage>
</organism>
<protein>
    <submittedName>
        <fullName evidence="1">Uncharacterized protein</fullName>
    </submittedName>
</protein>